<protein>
    <submittedName>
        <fullName evidence="7">Polyprenyl synthetase family protein</fullName>
    </submittedName>
</protein>
<evidence type="ECO:0000256" key="1">
    <source>
        <dbReference type="ARBA" id="ARBA00001946"/>
    </source>
</evidence>
<feature type="compositionally biased region" description="Low complexity" evidence="6">
    <location>
        <begin position="12"/>
        <end position="34"/>
    </location>
</feature>
<dbReference type="InterPro" id="IPR033749">
    <property type="entry name" value="Polyprenyl_synt_CS"/>
</dbReference>
<dbReference type="InterPro" id="IPR000092">
    <property type="entry name" value="Polyprenyl_synt"/>
</dbReference>
<dbReference type="Gene3D" id="1.10.600.10">
    <property type="entry name" value="Farnesyl Diphosphate Synthase"/>
    <property type="match status" value="1"/>
</dbReference>
<comment type="caution">
    <text evidence="7">The sequence shown here is derived from an EMBL/GenBank/DDBJ whole genome shotgun (WGS) entry which is preliminary data.</text>
</comment>
<evidence type="ECO:0000256" key="6">
    <source>
        <dbReference type="SAM" id="MobiDB-lite"/>
    </source>
</evidence>
<feature type="region of interest" description="Disordered" evidence="6">
    <location>
        <begin position="1"/>
        <end position="38"/>
    </location>
</feature>
<organism evidence="7 8">
    <name type="scientific">Mycetocola lacteus</name>
    <dbReference type="NCBI Taxonomy" id="76637"/>
    <lineage>
        <taxon>Bacteria</taxon>
        <taxon>Bacillati</taxon>
        <taxon>Actinomycetota</taxon>
        <taxon>Actinomycetes</taxon>
        <taxon>Micrococcales</taxon>
        <taxon>Microbacteriaceae</taxon>
        <taxon>Mycetocola</taxon>
    </lineage>
</organism>
<dbReference type="GO" id="GO:0008299">
    <property type="term" value="P:isoprenoid biosynthetic process"/>
    <property type="evidence" value="ECO:0007669"/>
    <property type="project" value="InterPro"/>
</dbReference>
<evidence type="ECO:0000313" key="7">
    <source>
        <dbReference type="EMBL" id="RLP82874.1"/>
    </source>
</evidence>
<dbReference type="GO" id="GO:0004659">
    <property type="term" value="F:prenyltransferase activity"/>
    <property type="evidence" value="ECO:0007669"/>
    <property type="project" value="InterPro"/>
</dbReference>
<dbReference type="Pfam" id="PF00348">
    <property type="entry name" value="polyprenyl_synt"/>
    <property type="match status" value="1"/>
</dbReference>
<evidence type="ECO:0000256" key="3">
    <source>
        <dbReference type="ARBA" id="ARBA00022679"/>
    </source>
</evidence>
<comment type="similarity">
    <text evidence="2">Belongs to the FPP/GGPP synthase family.</text>
</comment>
<dbReference type="Proteomes" id="UP000269438">
    <property type="component" value="Unassembled WGS sequence"/>
</dbReference>
<sequence>MNAPLGHTLVRATPAGTAAPTASSTEEESTAASSARERHRLARIRSVTGDPNVRHGHSHLPGGAIQNHDERALLVSVDGGIPSPQTAITDGAARVEHALPSDSELGALLDAGYDQDGLDSACTCDIPPRVSELSRRVETTLSAFLQDGLAKSRRMDVSYPPLWAGLTQALTGGKRIRPRLVLGAYLALAAEDAVSEGAEPAHQTGVAGDPTQTRPAAASTAAATATATAAAAATAAATATATDSLLSALVATAAAQELLHGAFVVHDDIIDGDLLRRGKPNLTGAILAEHPLRESDPARARRDAESSAIIGGDLLLSAAQRHIALLDVDTRIRHRLLDLFDEAVHITAGGEHADVSLAALESGSPTITRILSMTEHKTASYTFSVPLRAGAVLAGADENLLGALDEVARALGLAFQLQDDHLGVFGESARTGKSITADLSSGKNTALVSLARDSTAWPLIVALQHAPESASAAQWEHVRSELVRTGVRERHDALVADATRRAHAATLSPALPPRLRSYLTSVIIELGGRDV</sequence>
<accession>A0A3L7ARY4</accession>
<proteinExistence type="inferred from homology"/>
<feature type="region of interest" description="Disordered" evidence="6">
    <location>
        <begin position="199"/>
        <end position="220"/>
    </location>
</feature>
<keyword evidence="3" id="KW-0808">Transferase</keyword>
<dbReference type="EMBL" id="RCUY01000005">
    <property type="protein sequence ID" value="RLP82874.1"/>
    <property type="molecule type" value="Genomic_DNA"/>
</dbReference>
<reference evidence="7 8" key="1">
    <citation type="submission" date="2018-10" db="EMBL/GenBank/DDBJ databases">
        <authorList>
            <person name="Li J."/>
        </authorList>
    </citation>
    <scope>NUCLEOTIDE SEQUENCE [LARGE SCALE GENOMIC DNA]</scope>
    <source>
        <strain evidence="7 8">JCM 11654</strain>
    </source>
</reference>
<evidence type="ECO:0000256" key="4">
    <source>
        <dbReference type="ARBA" id="ARBA00022723"/>
    </source>
</evidence>
<keyword evidence="4" id="KW-0479">Metal-binding</keyword>
<dbReference type="AlphaFoldDB" id="A0A3L7ARY4"/>
<name>A0A3L7ARY4_9MICO</name>
<dbReference type="OrthoDB" id="4497239at2"/>
<dbReference type="SFLD" id="SFLDS00005">
    <property type="entry name" value="Isoprenoid_Synthase_Type_I"/>
    <property type="match status" value="1"/>
</dbReference>
<dbReference type="SUPFAM" id="SSF48576">
    <property type="entry name" value="Terpenoid synthases"/>
    <property type="match status" value="1"/>
</dbReference>
<keyword evidence="5" id="KW-0460">Magnesium</keyword>
<comment type="cofactor">
    <cofactor evidence="1">
        <name>Mg(2+)</name>
        <dbReference type="ChEBI" id="CHEBI:18420"/>
    </cofactor>
</comment>
<dbReference type="PANTHER" id="PTHR12001">
    <property type="entry name" value="GERANYLGERANYL PYROPHOSPHATE SYNTHASE"/>
    <property type="match status" value="1"/>
</dbReference>
<gene>
    <name evidence="7" type="ORF">D9V34_06380</name>
</gene>
<dbReference type="InterPro" id="IPR008949">
    <property type="entry name" value="Isoprenoid_synthase_dom_sf"/>
</dbReference>
<evidence type="ECO:0000256" key="5">
    <source>
        <dbReference type="ARBA" id="ARBA00022842"/>
    </source>
</evidence>
<keyword evidence="8" id="KW-1185">Reference proteome</keyword>
<dbReference type="PROSITE" id="PS00723">
    <property type="entry name" value="POLYPRENYL_SYNTHASE_1"/>
    <property type="match status" value="1"/>
</dbReference>
<dbReference type="PANTHER" id="PTHR12001:SF85">
    <property type="entry name" value="SHORT CHAIN ISOPRENYL DIPHOSPHATE SYNTHASE"/>
    <property type="match status" value="1"/>
</dbReference>
<evidence type="ECO:0000313" key="8">
    <source>
        <dbReference type="Proteomes" id="UP000269438"/>
    </source>
</evidence>
<dbReference type="GO" id="GO:0046872">
    <property type="term" value="F:metal ion binding"/>
    <property type="evidence" value="ECO:0007669"/>
    <property type="project" value="UniProtKB-KW"/>
</dbReference>
<evidence type="ECO:0000256" key="2">
    <source>
        <dbReference type="ARBA" id="ARBA00006706"/>
    </source>
</evidence>